<keyword evidence="3" id="KW-0238">DNA-binding</keyword>
<dbReference type="NCBIfam" id="TIGR01557">
    <property type="entry name" value="myb_SHAQKYF"/>
    <property type="match status" value="1"/>
</dbReference>
<feature type="coiled-coil region" evidence="6">
    <location>
        <begin position="31"/>
        <end position="89"/>
    </location>
</feature>
<sequence>MGENLTELNVDADSNFAPKIISDILAEVSLIDDFSQKLSKLDFHVNALEEELKKIDYFKRELPNCMLLLKDAIEKLKEEKLQLKGKEVRPVMEQFIPLKSDSVENGRGKRSGDFSDKKSWMSSAQLWSTPVQVQQQQQEEAPRKQRRYWSPELHQRFASALHQLGGVQATPKQIREVMRVDGLTNDEVKSHLQKYRLQIQKLSSSSAGVSSSSLTHGGSTNGGDHSIVEDEDKKSKSQLQKPLGEQRELV</sequence>
<dbReference type="Pfam" id="PF26575">
    <property type="entry name" value="HHO5_N"/>
    <property type="match status" value="1"/>
</dbReference>
<evidence type="ECO:0000256" key="5">
    <source>
        <dbReference type="ARBA" id="ARBA00023242"/>
    </source>
</evidence>
<evidence type="ECO:0000256" key="4">
    <source>
        <dbReference type="ARBA" id="ARBA00023163"/>
    </source>
</evidence>
<evidence type="ECO:0000256" key="7">
    <source>
        <dbReference type="SAM" id="MobiDB-lite"/>
    </source>
</evidence>
<accession>A0AAD2EAP2</accession>
<evidence type="ECO:0000259" key="8">
    <source>
        <dbReference type="Pfam" id="PF00249"/>
    </source>
</evidence>
<dbReference type="InterPro" id="IPR009057">
    <property type="entry name" value="Homeodomain-like_sf"/>
</dbReference>
<dbReference type="GO" id="GO:0005634">
    <property type="term" value="C:nucleus"/>
    <property type="evidence" value="ECO:0007669"/>
    <property type="project" value="UniProtKB-SubCell"/>
</dbReference>
<dbReference type="AlphaFoldDB" id="A0AAD2EAP2"/>
<evidence type="ECO:0000256" key="3">
    <source>
        <dbReference type="ARBA" id="ARBA00023125"/>
    </source>
</evidence>
<evidence type="ECO:0000259" key="9">
    <source>
        <dbReference type="Pfam" id="PF26575"/>
    </source>
</evidence>
<dbReference type="GO" id="GO:0003677">
    <property type="term" value="F:DNA binding"/>
    <property type="evidence" value="ECO:0007669"/>
    <property type="project" value="UniProtKB-KW"/>
</dbReference>
<feature type="domain" description="Myb-like" evidence="8">
    <location>
        <begin position="146"/>
        <end position="196"/>
    </location>
</feature>
<evidence type="ECO:0000313" key="11">
    <source>
        <dbReference type="Proteomes" id="UP000834106"/>
    </source>
</evidence>
<dbReference type="InterPro" id="IPR006447">
    <property type="entry name" value="Myb_dom_plants"/>
</dbReference>
<evidence type="ECO:0000256" key="6">
    <source>
        <dbReference type="SAM" id="Coils"/>
    </source>
</evidence>
<keyword evidence="11" id="KW-1185">Reference proteome</keyword>
<proteinExistence type="predicted"/>
<keyword evidence="6" id="KW-0175">Coiled coil</keyword>
<feature type="domain" description="HHO5-like N-terminal" evidence="9">
    <location>
        <begin position="13"/>
        <end position="80"/>
    </location>
</feature>
<evidence type="ECO:0000256" key="1">
    <source>
        <dbReference type="ARBA" id="ARBA00004123"/>
    </source>
</evidence>
<name>A0AAD2EAP2_9LAMI</name>
<keyword evidence="2" id="KW-0805">Transcription regulation</keyword>
<dbReference type="InterPro" id="IPR058673">
    <property type="entry name" value="HHO5-like_N"/>
</dbReference>
<dbReference type="Gene3D" id="1.10.10.60">
    <property type="entry name" value="Homeodomain-like"/>
    <property type="match status" value="1"/>
</dbReference>
<dbReference type="PANTHER" id="PTHR31003">
    <property type="entry name" value="MYB FAMILY TRANSCRIPTION FACTOR"/>
    <property type="match status" value="1"/>
</dbReference>
<comment type="subcellular location">
    <subcellularLocation>
        <location evidence="1">Nucleus</location>
    </subcellularLocation>
</comment>
<feature type="compositionally biased region" description="Low complexity" evidence="7">
    <location>
        <begin position="203"/>
        <end position="213"/>
    </location>
</feature>
<dbReference type="EMBL" id="OU503052">
    <property type="protein sequence ID" value="CAI9780760.1"/>
    <property type="molecule type" value="Genomic_DNA"/>
</dbReference>
<organism evidence="10 11">
    <name type="scientific">Fraxinus pennsylvanica</name>
    <dbReference type="NCBI Taxonomy" id="56036"/>
    <lineage>
        <taxon>Eukaryota</taxon>
        <taxon>Viridiplantae</taxon>
        <taxon>Streptophyta</taxon>
        <taxon>Embryophyta</taxon>
        <taxon>Tracheophyta</taxon>
        <taxon>Spermatophyta</taxon>
        <taxon>Magnoliopsida</taxon>
        <taxon>eudicotyledons</taxon>
        <taxon>Gunneridae</taxon>
        <taxon>Pentapetalae</taxon>
        <taxon>asterids</taxon>
        <taxon>lamiids</taxon>
        <taxon>Lamiales</taxon>
        <taxon>Oleaceae</taxon>
        <taxon>Oleeae</taxon>
        <taxon>Fraxinus</taxon>
    </lineage>
</organism>
<dbReference type="Pfam" id="PF00249">
    <property type="entry name" value="Myb_DNA-binding"/>
    <property type="match status" value="1"/>
</dbReference>
<evidence type="ECO:0000313" key="10">
    <source>
        <dbReference type="EMBL" id="CAI9780760.1"/>
    </source>
</evidence>
<keyword evidence="5" id="KW-0539">Nucleus</keyword>
<evidence type="ECO:0008006" key="12">
    <source>
        <dbReference type="Google" id="ProtNLM"/>
    </source>
</evidence>
<dbReference type="FunFam" id="1.10.10.60:FF:000007">
    <property type="entry name" value="Two-component response regulator"/>
    <property type="match status" value="1"/>
</dbReference>
<dbReference type="GO" id="GO:0003700">
    <property type="term" value="F:DNA-binding transcription factor activity"/>
    <property type="evidence" value="ECO:0007669"/>
    <property type="project" value="InterPro"/>
</dbReference>
<protein>
    <recommendedName>
        <fullName evidence="12">HTH myb-type domain-containing protein</fullName>
    </recommendedName>
</protein>
<dbReference type="PANTHER" id="PTHR31003:SF22">
    <property type="entry name" value="TRANSCRIPTION FACTOR HHO5"/>
    <property type="match status" value="1"/>
</dbReference>
<reference evidence="10" key="1">
    <citation type="submission" date="2023-05" db="EMBL/GenBank/DDBJ databases">
        <authorList>
            <person name="Huff M."/>
        </authorList>
    </citation>
    <scope>NUCLEOTIDE SEQUENCE</scope>
</reference>
<dbReference type="Proteomes" id="UP000834106">
    <property type="component" value="Chromosome 17"/>
</dbReference>
<keyword evidence="4" id="KW-0804">Transcription</keyword>
<feature type="compositionally biased region" description="Basic and acidic residues" evidence="7">
    <location>
        <begin position="226"/>
        <end position="235"/>
    </location>
</feature>
<evidence type="ECO:0000256" key="2">
    <source>
        <dbReference type="ARBA" id="ARBA00023015"/>
    </source>
</evidence>
<dbReference type="InterPro" id="IPR044787">
    <property type="entry name" value="HHO5-like"/>
</dbReference>
<dbReference type="InterPro" id="IPR001005">
    <property type="entry name" value="SANT/Myb"/>
</dbReference>
<feature type="region of interest" description="Disordered" evidence="7">
    <location>
        <begin position="203"/>
        <end position="250"/>
    </location>
</feature>
<gene>
    <name evidence="10" type="ORF">FPE_LOCUS28190</name>
</gene>
<dbReference type="SUPFAM" id="SSF46689">
    <property type="entry name" value="Homeodomain-like"/>
    <property type="match status" value="1"/>
</dbReference>